<dbReference type="InterPro" id="IPR035917">
    <property type="entry name" value="YjbQ-like_sf"/>
</dbReference>
<comment type="similarity">
    <text evidence="1">Belongs to the UPF0047 family.</text>
</comment>
<proteinExistence type="inferred from homology"/>
<dbReference type="RefSeq" id="WP_058460286.1">
    <property type="nucleotide sequence ID" value="NZ_CAAAIY010000002.1"/>
</dbReference>
<dbReference type="PANTHER" id="PTHR30615:SF8">
    <property type="entry name" value="UPF0047 PROTEIN C4A8.02C"/>
    <property type="match status" value="1"/>
</dbReference>
<dbReference type="InterPro" id="IPR001602">
    <property type="entry name" value="UPF0047_YjbQ-like"/>
</dbReference>
<dbReference type="STRING" id="447.Lboz_2692"/>
<dbReference type="AlphaFoldDB" id="A0A0W0RJA5"/>
<protein>
    <recommendedName>
        <fullName evidence="4">Secondary thiamine-phosphate synthase enzyme</fullName>
    </recommendedName>
</protein>
<name>A0A0W0RJA5_LEGBO</name>
<dbReference type="PATRIC" id="fig|447.4.peg.2864"/>
<organism evidence="2 3">
    <name type="scientific">Legionella bozemanae</name>
    <name type="common">Fluoribacter bozemanae</name>
    <dbReference type="NCBI Taxonomy" id="447"/>
    <lineage>
        <taxon>Bacteria</taxon>
        <taxon>Pseudomonadati</taxon>
        <taxon>Pseudomonadota</taxon>
        <taxon>Gammaproteobacteria</taxon>
        <taxon>Legionellales</taxon>
        <taxon>Legionellaceae</taxon>
        <taxon>Legionella</taxon>
    </lineage>
</organism>
<dbReference type="Pfam" id="PF01894">
    <property type="entry name" value="YjbQ"/>
    <property type="match status" value="1"/>
</dbReference>
<dbReference type="PANTHER" id="PTHR30615">
    <property type="entry name" value="UNCHARACTERIZED PROTEIN YJBQ-RELATED"/>
    <property type="match status" value="1"/>
</dbReference>
<dbReference type="EMBL" id="LNXU01000032">
    <property type="protein sequence ID" value="KTC71115.1"/>
    <property type="molecule type" value="Genomic_DNA"/>
</dbReference>
<sequence>MKIEQFPISFNTPGRSTQDITDPIKNILAKATIQQGLCHLFLKHTSASLMLCENYDPQVRMDLENFLVRLVPDGDPLFQHVIEGKDDMPAHVRTVLTQTSLTIPIQSGKLALGTWQGIYLYEHRYQSQKRHLVITVIGD</sequence>
<gene>
    <name evidence="2" type="ORF">Lboz_2692</name>
</gene>
<dbReference type="NCBIfam" id="TIGR00149">
    <property type="entry name" value="TIGR00149_YjbQ"/>
    <property type="match status" value="1"/>
</dbReference>
<dbReference type="PIRSF" id="PIRSF004681">
    <property type="entry name" value="UCP004681"/>
    <property type="match status" value="1"/>
</dbReference>
<evidence type="ECO:0008006" key="4">
    <source>
        <dbReference type="Google" id="ProtNLM"/>
    </source>
</evidence>
<dbReference type="SUPFAM" id="SSF111038">
    <property type="entry name" value="YjbQ-like"/>
    <property type="match status" value="1"/>
</dbReference>
<dbReference type="OrthoDB" id="9801725at2"/>
<dbReference type="PROSITE" id="PS01314">
    <property type="entry name" value="UPF0047"/>
    <property type="match status" value="1"/>
</dbReference>
<reference evidence="2 3" key="1">
    <citation type="submission" date="2015-11" db="EMBL/GenBank/DDBJ databases">
        <title>Genomic analysis of 38 Legionella species identifies large and diverse effector repertoires.</title>
        <authorList>
            <person name="Burstein D."/>
            <person name="Amaro F."/>
            <person name="Zusman T."/>
            <person name="Lifshitz Z."/>
            <person name="Cohen O."/>
            <person name="Gilbert J.A."/>
            <person name="Pupko T."/>
            <person name="Shuman H.A."/>
            <person name="Segal G."/>
        </authorList>
    </citation>
    <scope>NUCLEOTIDE SEQUENCE [LARGE SCALE GENOMIC DNA]</scope>
    <source>
        <strain evidence="2 3">WIGA</strain>
    </source>
</reference>
<evidence type="ECO:0000313" key="3">
    <source>
        <dbReference type="Proteomes" id="UP000054695"/>
    </source>
</evidence>
<keyword evidence="3" id="KW-1185">Reference proteome</keyword>
<evidence type="ECO:0000313" key="2">
    <source>
        <dbReference type="EMBL" id="KTC71115.1"/>
    </source>
</evidence>
<dbReference type="Proteomes" id="UP000054695">
    <property type="component" value="Unassembled WGS sequence"/>
</dbReference>
<comment type="caution">
    <text evidence="2">The sequence shown here is derived from an EMBL/GenBank/DDBJ whole genome shotgun (WGS) entry which is preliminary data.</text>
</comment>
<dbReference type="Gene3D" id="2.60.120.460">
    <property type="entry name" value="YjbQ-like"/>
    <property type="match status" value="1"/>
</dbReference>
<accession>A0A0W0RJA5</accession>
<evidence type="ECO:0000256" key="1">
    <source>
        <dbReference type="ARBA" id="ARBA00005534"/>
    </source>
</evidence>